<protein>
    <recommendedName>
        <fullName evidence="3">PqqD family protein</fullName>
    </recommendedName>
</protein>
<sequence>MVTINELTLSSIPTKNPSVVSRKGLDDHLIIVNCDIGSSIVLNSTGAFIWEKIDGKRDVDQIVMDVKNYYDDDSDRIREDVMNVISSLKKDGFIGYEIISGISD</sequence>
<name>A0A2V2N8Y8_9EURY</name>
<dbReference type="Gene3D" id="1.10.10.1150">
    <property type="entry name" value="Coenzyme PQQ synthesis protein D (PqqD)"/>
    <property type="match status" value="1"/>
</dbReference>
<dbReference type="InterPro" id="IPR008792">
    <property type="entry name" value="PQQD"/>
</dbReference>
<dbReference type="Proteomes" id="UP000245934">
    <property type="component" value="Unassembled WGS sequence"/>
</dbReference>
<evidence type="ECO:0000313" key="1">
    <source>
        <dbReference type="EMBL" id="PWR71743.1"/>
    </source>
</evidence>
<reference evidence="1 2" key="1">
    <citation type="submission" date="2018-05" db="EMBL/GenBank/DDBJ databases">
        <title>Draft genome of Methanospirillum stamsii Pt1.</title>
        <authorList>
            <person name="Dueholm M.S."/>
            <person name="Nielsen P.H."/>
            <person name="Bakmann L.F."/>
            <person name="Otzen D.E."/>
        </authorList>
    </citation>
    <scope>NUCLEOTIDE SEQUENCE [LARGE SCALE GENOMIC DNA]</scope>
    <source>
        <strain evidence="1 2">Pt1</strain>
    </source>
</reference>
<gene>
    <name evidence="1" type="ORF">DLD82_13400</name>
</gene>
<comment type="caution">
    <text evidence="1">The sequence shown here is derived from an EMBL/GenBank/DDBJ whole genome shotgun (WGS) entry which is preliminary data.</text>
</comment>
<dbReference type="Pfam" id="PF05402">
    <property type="entry name" value="PqqD"/>
    <property type="match status" value="1"/>
</dbReference>
<dbReference type="EMBL" id="QGMZ01000030">
    <property type="protein sequence ID" value="PWR71743.1"/>
    <property type="molecule type" value="Genomic_DNA"/>
</dbReference>
<dbReference type="RefSeq" id="WP_109941639.1">
    <property type="nucleotide sequence ID" value="NZ_CP176366.1"/>
</dbReference>
<proteinExistence type="predicted"/>
<evidence type="ECO:0008006" key="3">
    <source>
        <dbReference type="Google" id="ProtNLM"/>
    </source>
</evidence>
<evidence type="ECO:0000313" key="2">
    <source>
        <dbReference type="Proteomes" id="UP000245934"/>
    </source>
</evidence>
<accession>A0A2V2N8Y8</accession>
<dbReference type="AlphaFoldDB" id="A0A2V2N8Y8"/>
<keyword evidence="2" id="KW-1185">Reference proteome</keyword>
<organism evidence="1 2">
    <name type="scientific">Methanospirillum stamsii</name>
    <dbReference type="NCBI Taxonomy" id="1277351"/>
    <lineage>
        <taxon>Archaea</taxon>
        <taxon>Methanobacteriati</taxon>
        <taxon>Methanobacteriota</taxon>
        <taxon>Stenosarchaea group</taxon>
        <taxon>Methanomicrobia</taxon>
        <taxon>Methanomicrobiales</taxon>
        <taxon>Methanospirillaceae</taxon>
        <taxon>Methanospirillum</taxon>
    </lineage>
</organism>
<dbReference type="GeneID" id="97611014"/>
<dbReference type="InterPro" id="IPR041881">
    <property type="entry name" value="PqqD_sf"/>
</dbReference>